<dbReference type="SUPFAM" id="SSF52540">
    <property type="entry name" value="P-loop containing nucleoside triphosphate hydrolases"/>
    <property type="match status" value="1"/>
</dbReference>
<gene>
    <name evidence="2" type="ORF">LX12_004282</name>
</gene>
<dbReference type="Proteomes" id="UP001205740">
    <property type="component" value="Unassembled WGS sequence"/>
</dbReference>
<comment type="caution">
    <text evidence="2">The sequence shown here is derived from an EMBL/GenBank/DDBJ whole genome shotgun (WGS) entry which is preliminary data.</text>
</comment>
<reference evidence="2 3" key="1">
    <citation type="submission" date="2022-06" db="EMBL/GenBank/DDBJ databases">
        <title>Genomic Encyclopedia of Archaeal and Bacterial Type Strains, Phase II (KMG-II): from individual species to whole genera.</title>
        <authorList>
            <person name="Goeker M."/>
        </authorList>
    </citation>
    <scope>NUCLEOTIDE SEQUENCE [LARGE SCALE GENOMIC DNA]</scope>
    <source>
        <strain evidence="2 3">DSM 45037</strain>
    </source>
</reference>
<dbReference type="EMBL" id="JAMTCG010000011">
    <property type="protein sequence ID" value="MCP2163069.1"/>
    <property type="molecule type" value="Genomic_DNA"/>
</dbReference>
<keyword evidence="3" id="KW-1185">Reference proteome</keyword>
<evidence type="ECO:0000313" key="3">
    <source>
        <dbReference type="Proteomes" id="UP001205740"/>
    </source>
</evidence>
<proteinExistence type="predicted"/>
<dbReference type="RefSeq" id="WP_253656639.1">
    <property type="nucleotide sequence ID" value="NZ_BAAAOE010000002.1"/>
</dbReference>
<sequence>MSLNNNLIDLAGPTQEHRARATRRRRGLWRRRDTPVAADPSVAVEARHRRPTHPDDQPPGAMPRRPLLKRNRILDKWGWYEPRPEGAWSTTRQAEALNLATARRSGRFRGLLSGRNLMGQSMVSADPFELYADRRVSLSNINVAAIGDIGRGKSSGIKCSYCYRQLIRGRQVVVIDKKLQANRGEYSPIADTLGVTSLVFQTGGGGMRLNLLDPAISTDGHHAGASVDVVPAGQEQLLLAVLADTMDRPMDETEKAAVRVALKNVNARAAAEKRDPILIEVAQELLTPDGAEAEKIAAAVRAGEPIPEQYYRDLRDTHNERVLNMGDRGYFGPRWAARALEWGLEPGLAILRLVDGDLRGLVDGATSPEVIDALDHPFVHFDVCKLPESGPALRVVMTVINTWLANRLAARAAERKQTILIVEEGWHVATGSTGAVFQRNMKLSRGLGLSTVSAFHHISDLPTDSPARALMKEAGIVLLYGQDIDEDAQEVCDMYHLPPGTKDIIMSLPQGRCLVKIGSAEPILMEHIRSPREIVLTDTDAAVVGADS</sequence>
<feature type="compositionally biased region" description="Basic residues" evidence="1">
    <location>
        <begin position="20"/>
        <end position="29"/>
    </location>
</feature>
<feature type="region of interest" description="Disordered" evidence="1">
    <location>
        <begin position="1"/>
        <end position="65"/>
    </location>
</feature>
<dbReference type="InterPro" id="IPR027417">
    <property type="entry name" value="P-loop_NTPase"/>
</dbReference>
<accession>A0ABT1H743</accession>
<dbReference type="Gene3D" id="3.40.50.300">
    <property type="entry name" value="P-loop containing nucleotide triphosphate hydrolases"/>
    <property type="match status" value="2"/>
</dbReference>
<evidence type="ECO:0000256" key="1">
    <source>
        <dbReference type="SAM" id="MobiDB-lite"/>
    </source>
</evidence>
<organism evidence="2 3">
    <name type="scientific">Williamsia serinedens</name>
    <dbReference type="NCBI Taxonomy" id="391736"/>
    <lineage>
        <taxon>Bacteria</taxon>
        <taxon>Bacillati</taxon>
        <taxon>Actinomycetota</taxon>
        <taxon>Actinomycetes</taxon>
        <taxon>Mycobacteriales</taxon>
        <taxon>Nocardiaceae</taxon>
        <taxon>Williamsia</taxon>
    </lineage>
</organism>
<name>A0ABT1H743_9NOCA</name>
<evidence type="ECO:0000313" key="2">
    <source>
        <dbReference type="EMBL" id="MCP2163069.1"/>
    </source>
</evidence>
<protein>
    <submittedName>
        <fullName evidence="2">AAA-like domain-containing protein</fullName>
    </submittedName>
</protein>